<proteinExistence type="predicted"/>
<keyword evidence="2" id="KW-0472">Membrane</keyword>
<keyword evidence="4" id="KW-1185">Reference proteome</keyword>
<evidence type="ECO:0000256" key="2">
    <source>
        <dbReference type="SAM" id="Phobius"/>
    </source>
</evidence>
<dbReference type="EMBL" id="BAAAPZ010000012">
    <property type="protein sequence ID" value="GAA2102140.1"/>
    <property type="molecule type" value="Genomic_DNA"/>
</dbReference>
<organism evidence="3 4">
    <name type="scientific">Brevibacterium salitolerans</name>
    <dbReference type="NCBI Taxonomy" id="1403566"/>
    <lineage>
        <taxon>Bacteria</taxon>
        <taxon>Bacillati</taxon>
        <taxon>Actinomycetota</taxon>
        <taxon>Actinomycetes</taxon>
        <taxon>Micrococcales</taxon>
        <taxon>Brevibacteriaceae</taxon>
        <taxon>Brevibacterium</taxon>
    </lineage>
</organism>
<evidence type="ECO:0000256" key="1">
    <source>
        <dbReference type="SAM" id="MobiDB-lite"/>
    </source>
</evidence>
<comment type="caution">
    <text evidence="3">The sequence shown here is derived from an EMBL/GenBank/DDBJ whole genome shotgun (WGS) entry which is preliminary data.</text>
</comment>
<feature type="compositionally biased region" description="Low complexity" evidence="1">
    <location>
        <begin position="129"/>
        <end position="139"/>
    </location>
</feature>
<feature type="transmembrane region" description="Helical" evidence="2">
    <location>
        <begin position="197"/>
        <end position="215"/>
    </location>
</feature>
<accession>A0ABN2X023</accession>
<dbReference type="Proteomes" id="UP001500984">
    <property type="component" value="Unassembled WGS sequence"/>
</dbReference>
<feature type="transmembrane region" description="Helical" evidence="2">
    <location>
        <begin position="342"/>
        <end position="362"/>
    </location>
</feature>
<keyword evidence="2" id="KW-0812">Transmembrane</keyword>
<feature type="transmembrane region" description="Helical" evidence="2">
    <location>
        <begin position="286"/>
        <end position="304"/>
    </location>
</feature>
<protein>
    <submittedName>
        <fullName evidence="3">Uncharacterized protein</fullName>
    </submittedName>
</protein>
<sequence>MAAEGPEASEDAEVPQPPRARPSRGTGPAVFGPGMRRGAPGRSGDTVAAPEAVAPGSPPPTGPAGTAPPPPPTVSAAHSATGPGAEEPASGQYNTAPHNTRPHDATPHNTGVRIADARAADAQDRGDAAAHGGVAHGSGPQEAGTFGSGPAAPASGPSMQVPGPVADPPQRMTAGFAPAAGFAGGAPGRLVSITRTLFVTLYVISFAAPVVFLWIPAGLYAFVVLGWVVFGAAAAAGAALVFEAREHDGIAAGVKALLPLGAMYLVVGGCLRGFAGTAARGEGAEFWPLGFVGVPIAAFVLWRLGRMLREMVVVYSATGWQGSYARTKIAQQGTGSFVGGRVVDALALVLGLLLSVTVFSTGGGY</sequence>
<name>A0ABN2X023_9MICO</name>
<feature type="compositionally biased region" description="Low complexity" evidence="1">
    <location>
        <begin position="148"/>
        <end position="158"/>
    </location>
</feature>
<evidence type="ECO:0000313" key="4">
    <source>
        <dbReference type="Proteomes" id="UP001500984"/>
    </source>
</evidence>
<reference evidence="3 4" key="1">
    <citation type="journal article" date="2019" name="Int. J. Syst. Evol. Microbiol.">
        <title>The Global Catalogue of Microorganisms (GCM) 10K type strain sequencing project: providing services to taxonomists for standard genome sequencing and annotation.</title>
        <authorList>
            <consortium name="The Broad Institute Genomics Platform"/>
            <consortium name="The Broad Institute Genome Sequencing Center for Infectious Disease"/>
            <person name="Wu L."/>
            <person name="Ma J."/>
        </authorList>
    </citation>
    <scope>NUCLEOTIDE SEQUENCE [LARGE SCALE GENOMIC DNA]</scope>
    <source>
        <strain evidence="3 4">JCM 15900</strain>
    </source>
</reference>
<feature type="region of interest" description="Disordered" evidence="1">
    <location>
        <begin position="1"/>
        <end position="164"/>
    </location>
</feature>
<feature type="compositionally biased region" description="Pro residues" evidence="1">
    <location>
        <begin position="56"/>
        <end position="73"/>
    </location>
</feature>
<feature type="transmembrane region" description="Helical" evidence="2">
    <location>
        <begin position="221"/>
        <end position="242"/>
    </location>
</feature>
<evidence type="ECO:0000313" key="3">
    <source>
        <dbReference type="EMBL" id="GAA2102140.1"/>
    </source>
</evidence>
<keyword evidence="2" id="KW-1133">Transmembrane helix</keyword>
<feature type="compositionally biased region" description="Basic and acidic residues" evidence="1">
    <location>
        <begin position="115"/>
        <end position="128"/>
    </location>
</feature>
<gene>
    <name evidence="3" type="ORF">GCM10009823_25410</name>
</gene>
<feature type="transmembrane region" description="Helical" evidence="2">
    <location>
        <begin position="254"/>
        <end position="274"/>
    </location>
</feature>